<dbReference type="Gene3D" id="3.30.1600.10">
    <property type="entry name" value="SIR2/SIRT2 'Small Domain"/>
    <property type="match status" value="1"/>
</dbReference>
<dbReference type="InterPro" id="IPR029035">
    <property type="entry name" value="DHS-like_NAD/FAD-binding_dom"/>
</dbReference>
<dbReference type="Gene3D" id="3.40.50.1220">
    <property type="entry name" value="TPP-binding domain"/>
    <property type="match status" value="1"/>
</dbReference>
<dbReference type="EMBL" id="UINC01053588">
    <property type="protein sequence ID" value="SVB70286.1"/>
    <property type="molecule type" value="Genomic_DNA"/>
</dbReference>
<dbReference type="AlphaFoldDB" id="A0A382G4T6"/>
<sequence>MFTPPDDRNSIHPADYKHIVFFTGAGMSAESGVPTYRGKGGVW</sequence>
<dbReference type="InterPro" id="IPR026591">
    <property type="entry name" value="Sirtuin_cat_small_dom_sf"/>
</dbReference>
<evidence type="ECO:0000256" key="1">
    <source>
        <dbReference type="ARBA" id="ARBA00022679"/>
    </source>
</evidence>
<accession>A0A382G4T6</accession>
<dbReference type="GO" id="GO:0016740">
    <property type="term" value="F:transferase activity"/>
    <property type="evidence" value="ECO:0007669"/>
    <property type="project" value="UniProtKB-KW"/>
</dbReference>
<name>A0A382G4T6_9ZZZZ</name>
<reference evidence="2" key="1">
    <citation type="submission" date="2018-05" db="EMBL/GenBank/DDBJ databases">
        <authorList>
            <person name="Lanie J.A."/>
            <person name="Ng W.-L."/>
            <person name="Kazmierczak K.M."/>
            <person name="Andrzejewski T.M."/>
            <person name="Davidsen T.M."/>
            <person name="Wayne K.J."/>
            <person name="Tettelin H."/>
            <person name="Glass J.I."/>
            <person name="Rusch D."/>
            <person name="Podicherti R."/>
            <person name="Tsui H.-C.T."/>
            <person name="Winkler M.E."/>
        </authorList>
    </citation>
    <scope>NUCLEOTIDE SEQUENCE</scope>
</reference>
<proteinExistence type="predicted"/>
<feature type="non-terminal residue" evidence="2">
    <location>
        <position position="43"/>
    </location>
</feature>
<evidence type="ECO:0000313" key="2">
    <source>
        <dbReference type="EMBL" id="SVB70286.1"/>
    </source>
</evidence>
<protein>
    <submittedName>
        <fullName evidence="2">Uncharacterized protein</fullName>
    </submittedName>
</protein>
<gene>
    <name evidence="2" type="ORF">METZ01_LOCUS223140</name>
</gene>
<dbReference type="SUPFAM" id="SSF52467">
    <property type="entry name" value="DHS-like NAD/FAD-binding domain"/>
    <property type="match status" value="1"/>
</dbReference>
<organism evidence="2">
    <name type="scientific">marine metagenome</name>
    <dbReference type="NCBI Taxonomy" id="408172"/>
    <lineage>
        <taxon>unclassified sequences</taxon>
        <taxon>metagenomes</taxon>
        <taxon>ecological metagenomes</taxon>
    </lineage>
</organism>
<keyword evidence="1" id="KW-0808">Transferase</keyword>